<sequence>MMRVNQYFRKVIDEVFGEVLLHYGGVVEEAKTVSNVVRYSTSSWFVEFCYLVEESPNYCPHVGIGPLPELSPIERDRQVDIQCTVPVEASDLKNYFLNWRYADENEMRRSYENVRDIVFVQYAAKFLLDRDSLKALVVSCSDECNRKWRKQINDHNDSIYRTKASEAFREKRFTDFIVQMSLIPDERKTALEIKKVAFARKQLRK</sequence>
<comment type="caution">
    <text evidence="1">The sequence shown here is derived from an EMBL/GenBank/DDBJ whole genome shotgun (WGS) entry which is preliminary data.</text>
</comment>
<proteinExistence type="predicted"/>
<organism evidence="1 2">
    <name type="scientific">Stieleria varia</name>
    <dbReference type="NCBI Taxonomy" id="2528005"/>
    <lineage>
        <taxon>Bacteria</taxon>
        <taxon>Pseudomonadati</taxon>
        <taxon>Planctomycetota</taxon>
        <taxon>Planctomycetia</taxon>
        <taxon>Pirellulales</taxon>
        <taxon>Pirellulaceae</taxon>
        <taxon>Stieleria</taxon>
    </lineage>
</organism>
<evidence type="ECO:0000313" key="1">
    <source>
        <dbReference type="EMBL" id="TWT94538.1"/>
    </source>
</evidence>
<gene>
    <name evidence="1" type="ORF">Pla52n_53590</name>
</gene>
<accession>A0A5C6A5F6</accession>
<dbReference type="Proteomes" id="UP000320176">
    <property type="component" value="Unassembled WGS sequence"/>
</dbReference>
<evidence type="ECO:0000313" key="2">
    <source>
        <dbReference type="Proteomes" id="UP000320176"/>
    </source>
</evidence>
<dbReference type="EMBL" id="SJPN01000007">
    <property type="protein sequence ID" value="TWT94538.1"/>
    <property type="molecule type" value="Genomic_DNA"/>
</dbReference>
<name>A0A5C6A5F6_9BACT</name>
<reference evidence="1 2" key="1">
    <citation type="submission" date="2019-02" db="EMBL/GenBank/DDBJ databases">
        <title>Deep-cultivation of Planctomycetes and their phenomic and genomic characterization uncovers novel biology.</title>
        <authorList>
            <person name="Wiegand S."/>
            <person name="Jogler M."/>
            <person name="Boedeker C."/>
            <person name="Pinto D."/>
            <person name="Vollmers J."/>
            <person name="Rivas-Marin E."/>
            <person name="Kohn T."/>
            <person name="Peeters S.H."/>
            <person name="Heuer A."/>
            <person name="Rast P."/>
            <person name="Oberbeckmann S."/>
            <person name="Bunk B."/>
            <person name="Jeske O."/>
            <person name="Meyerdierks A."/>
            <person name="Storesund J.E."/>
            <person name="Kallscheuer N."/>
            <person name="Luecker S."/>
            <person name="Lage O.M."/>
            <person name="Pohl T."/>
            <person name="Merkel B.J."/>
            <person name="Hornburger P."/>
            <person name="Mueller R.-W."/>
            <person name="Bruemmer F."/>
            <person name="Labrenz M."/>
            <person name="Spormann A.M."/>
            <person name="Op Den Camp H."/>
            <person name="Overmann J."/>
            <person name="Amann R."/>
            <person name="Jetten M.S.M."/>
            <person name="Mascher T."/>
            <person name="Medema M.H."/>
            <person name="Devos D.P."/>
            <person name="Kaster A.-K."/>
            <person name="Ovreas L."/>
            <person name="Rohde M."/>
            <person name="Galperin M.Y."/>
            <person name="Jogler C."/>
        </authorList>
    </citation>
    <scope>NUCLEOTIDE SEQUENCE [LARGE SCALE GENOMIC DNA]</scope>
    <source>
        <strain evidence="1 2">Pla52n</strain>
    </source>
</reference>
<protein>
    <submittedName>
        <fullName evidence="1">Uncharacterized protein</fullName>
    </submittedName>
</protein>
<dbReference type="AlphaFoldDB" id="A0A5C6A5F6"/>
<keyword evidence="2" id="KW-1185">Reference proteome</keyword>
<dbReference type="RefSeq" id="WP_342190359.1">
    <property type="nucleotide sequence ID" value="NZ_CP151726.1"/>
</dbReference>